<dbReference type="Proteomes" id="UP000277294">
    <property type="component" value="Unassembled WGS sequence"/>
</dbReference>
<dbReference type="RefSeq" id="WP_124078626.1">
    <property type="nucleotide sequence ID" value="NZ_UWPJ01000012.1"/>
</dbReference>
<evidence type="ECO:0000313" key="3">
    <source>
        <dbReference type="Proteomes" id="UP000277294"/>
    </source>
</evidence>
<feature type="signal peptide" evidence="1">
    <location>
        <begin position="1"/>
        <end position="21"/>
    </location>
</feature>
<sequence>MRALLLALCLSLSGLWGCAQSAPRAGDVIVVEGRILLKGSEPFVSAVLETKDAQWTLRGLTRQQMLELQSRNAVVAGKVVRPPGEGLPAQLDVQSLR</sequence>
<proteinExistence type="predicted"/>
<dbReference type="OrthoDB" id="9099962at2"/>
<evidence type="ECO:0000256" key="1">
    <source>
        <dbReference type="SAM" id="SignalP"/>
    </source>
</evidence>
<reference evidence="2 3" key="1">
    <citation type="submission" date="2018-10" db="EMBL/GenBank/DDBJ databases">
        <authorList>
            <person name="Criscuolo A."/>
        </authorList>
    </citation>
    <scope>NUCLEOTIDE SEQUENCE [LARGE SCALE GENOMIC DNA]</scope>
    <source>
        <strain evidence="2">DnA1</strain>
    </source>
</reference>
<keyword evidence="3" id="KW-1185">Reference proteome</keyword>
<feature type="chain" id="PRO_5017996703" description="DUF5666 domain-containing protein" evidence="1">
    <location>
        <begin position="22"/>
        <end position="97"/>
    </location>
</feature>
<dbReference type="EMBL" id="UWPJ01000012">
    <property type="protein sequence ID" value="VCU69278.1"/>
    <property type="molecule type" value="Genomic_DNA"/>
</dbReference>
<protein>
    <recommendedName>
        <fullName evidence="4">DUF5666 domain-containing protein</fullName>
    </recommendedName>
</protein>
<organism evidence="2 3">
    <name type="scientific">Pigmentiphaga humi</name>
    <dbReference type="NCBI Taxonomy" id="2478468"/>
    <lineage>
        <taxon>Bacteria</taxon>
        <taxon>Pseudomonadati</taxon>
        <taxon>Pseudomonadota</taxon>
        <taxon>Betaproteobacteria</taxon>
        <taxon>Burkholderiales</taxon>
        <taxon>Alcaligenaceae</taxon>
        <taxon>Pigmentiphaga</taxon>
    </lineage>
</organism>
<evidence type="ECO:0000313" key="2">
    <source>
        <dbReference type="EMBL" id="VCU69278.1"/>
    </source>
</evidence>
<name>A0A3P4B0V3_9BURK</name>
<accession>A0A3P4B0V3</accession>
<dbReference type="AlphaFoldDB" id="A0A3P4B0V3"/>
<evidence type="ECO:0008006" key="4">
    <source>
        <dbReference type="Google" id="ProtNLM"/>
    </source>
</evidence>
<gene>
    <name evidence="2" type="ORF">PIGHUM_01339</name>
</gene>
<keyword evidence="1" id="KW-0732">Signal</keyword>